<dbReference type="RefSeq" id="WP_142504790.1">
    <property type="nucleotide sequence ID" value="NZ_FXTI01000003.1"/>
</dbReference>
<accession>A0A521C0X6</accession>
<evidence type="ECO:0000313" key="1">
    <source>
        <dbReference type="EMBL" id="SMO52360.1"/>
    </source>
</evidence>
<dbReference type="AlphaFoldDB" id="A0A521C0X6"/>
<evidence type="ECO:0000313" key="2">
    <source>
        <dbReference type="Proteomes" id="UP000315636"/>
    </source>
</evidence>
<reference evidence="1 2" key="1">
    <citation type="submission" date="2017-05" db="EMBL/GenBank/DDBJ databases">
        <authorList>
            <person name="Varghese N."/>
            <person name="Submissions S."/>
        </authorList>
    </citation>
    <scope>NUCLEOTIDE SEQUENCE [LARGE SCALE GENOMIC DNA]</scope>
    <source>
        <strain evidence="1 2">DSM 45474</strain>
    </source>
</reference>
<dbReference type="EMBL" id="FXTI01000003">
    <property type="protein sequence ID" value="SMO52360.1"/>
    <property type="molecule type" value="Genomic_DNA"/>
</dbReference>
<proteinExistence type="predicted"/>
<dbReference type="InterPro" id="IPR025674">
    <property type="entry name" value="Imm6"/>
</dbReference>
<dbReference type="OrthoDB" id="2219989at2"/>
<organism evidence="1 2">
    <name type="scientific">Melghirimyces algeriensis</name>
    <dbReference type="NCBI Taxonomy" id="910412"/>
    <lineage>
        <taxon>Bacteria</taxon>
        <taxon>Bacillati</taxon>
        <taxon>Bacillota</taxon>
        <taxon>Bacilli</taxon>
        <taxon>Bacillales</taxon>
        <taxon>Thermoactinomycetaceae</taxon>
        <taxon>Melghirimyces</taxon>
    </lineage>
</organism>
<protein>
    <submittedName>
        <fullName evidence="1">Immunity protein Imm6</fullName>
    </submittedName>
</protein>
<name>A0A521C0X6_9BACL</name>
<gene>
    <name evidence="1" type="ORF">SAMN06264849_10310</name>
</gene>
<keyword evidence="2" id="KW-1185">Reference proteome</keyword>
<sequence>MIEWKNIGTDKQVAFYLGLSETVIPFLHKSEFYLDARQALDLCWEWFETKQVSGDEIYTLLDDGTEFGGLFMQMQMDEDQTNETTWECIVSAVSFVDYQAYVYEGERFLPALIENVDAVDDELIHYFLECYVSMDQGNRKRANDFFHYLKGSGVKEKNDVMSFFSDL</sequence>
<dbReference type="Proteomes" id="UP000315636">
    <property type="component" value="Unassembled WGS sequence"/>
</dbReference>
<dbReference type="Pfam" id="PF14434">
    <property type="entry name" value="Imm6"/>
    <property type="match status" value="1"/>
</dbReference>